<keyword evidence="2" id="KW-1185">Reference proteome</keyword>
<dbReference type="EMBL" id="CM042038">
    <property type="protein sequence ID" value="KAI3732834.1"/>
    <property type="molecule type" value="Genomic_DNA"/>
</dbReference>
<protein>
    <submittedName>
        <fullName evidence="1">Uncharacterized protein</fullName>
    </submittedName>
</protein>
<proteinExistence type="predicted"/>
<accession>A0ACB9CEW9</accession>
<comment type="caution">
    <text evidence="1">The sequence shown here is derived from an EMBL/GenBank/DDBJ whole genome shotgun (WGS) entry which is preliminary data.</text>
</comment>
<evidence type="ECO:0000313" key="2">
    <source>
        <dbReference type="Proteomes" id="UP001056120"/>
    </source>
</evidence>
<name>A0ACB9CEW9_9ASTR</name>
<reference evidence="2" key="1">
    <citation type="journal article" date="2022" name="Mol. Ecol. Resour.">
        <title>The genomes of chicory, endive, great burdock and yacon provide insights into Asteraceae palaeo-polyploidization history and plant inulin production.</title>
        <authorList>
            <person name="Fan W."/>
            <person name="Wang S."/>
            <person name="Wang H."/>
            <person name="Wang A."/>
            <person name="Jiang F."/>
            <person name="Liu H."/>
            <person name="Zhao H."/>
            <person name="Xu D."/>
            <person name="Zhang Y."/>
        </authorList>
    </citation>
    <scope>NUCLEOTIDE SEQUENCE [LARGE SCALE GENOMIC DNA]</scope>
    <source>
        <strain evidence="2">cv. Yunnan</strain>
    </source>
</reference>
<reference evidence="1 2" key="2">
    <citation type="journal article" date="2022" name="Mol. Ecol. Resour.">
        <title>The genomes of chicory, endive, great burdock and yacon provide insights into Asteraceae paleo-polyploidization history and plant inulin production.</title>
        <authorList>
            <person name="Fan W."/>
            <person name="Wang S."/>
            <person name="Wang H."/>
            <person name="Wang A."/>
            <person name="Jiang F."/>
            <person name="Liu H."/>
            <person name="Zhao H."/>
            <person name="Xu D."/>
            <person name="Zhang Y."/>
        </authorList>
    </citation>
    <scope>NUCLEOTIDE SEQUENCE [LARGE SCALE GENOMIC DNA]</scope>
    <source>
        <strain evidence="2">cv. Yunnan</strain>
        <tissue evidence="1">Leaves</tissue>
    </source>
</reference>
<evidence type="ECO:0000313" key="1">
    <source>
        <dbReference type="EMBL" id="KAI3732834.1"/>
    </source>
</evidence>
<sequence length="297" mass="33885">MVQLCSDWKCILDLVRNIDDILLTSGLENTTVSYVGGMKVLLTFLSPADAKNFLYNMRDTWLEWFSNLCLWTGQSFGFERIAWLSIKGVPLSLWDRHGFNKNVERFGRVVQGSDVSFSDRNLSSGRVAVLVYDAFKIAKEVDLHSDSQHFRIWVVEDDTSRDRLVSDGFFSNDIFQLGYRIGRMTSDASTGYEQSQNIDSNPKAQGPHDNSKGVNNSEPNKAVKSKRKDLGSAERPFIPDLNIDADDPFGIWDLIWKEDEIARNNKRRKVAPRSCDKDREVARKRRRVGVIDLNTPV</sequence>
<organism evidence="1 2">
    <name type="scientific">Smallanthus sonchifolius</name>
    <dbReference type="NCBI Taxonomy" id="185202"/>
    <lineage>
        <taxon>Eukaryota</taxon>
        <taxon>Viridiplantae</taxon>
        <taxon>Streptophyta</taxon>
        <taxon>Embryophyta</taxon>
        <taxon>Tracheophyta</taxon>
        <taxon>Spermatophyta</taxon>
        <taxon>Magnoliopsida</taxon>
        <taxon>eudicotyledons</taxon>
        <taxon>Gunneridae</taxon>
        <taxon>Pentapetalae</taxon>
        <taxon>asterids</taxon>
        <taxon>campanulids</taxon>
        <taxon>Asterales</taxon>
        <taxon>Asteraceae</taxon>
        <taxon>Asteroideae</taxon>
        <taxon>Heliantheae alliance</taxon>
        <taxon>Millerieae</taxon>
        <taxon>Smallanthus</taxon>
    </lineage>
</organism>
<gene>
    <name evidence="1" type="ORF">L1987_64043</name>
</gene>
<dbReference type="Proteomes" id="UP001056120">
    <property type="component" value="Linkage Group LG21"/>
</dbReference>